<dbReference type="Gene3D" id="2.40.70.10">
    <property type="entry name" value="Acid Proteases"/>
    <property type="match status" value="1"/>
</dbReference>
<dbReference type="EMBL" id="LNKT01000023">
    <property type="protein sequence ID" value="KYJ86446.1"/>
    <property type="molecule type" value="Genomic_DNA"/>
</dbReference>
<gene>
    <name evidence="2" type="ORF">AS592_06465</name>
</gene>
<sequence>MKFLLAALPLLFISANAEDILLTKRGGVFDVPGVINGKVDVEFTVDSGAGMVYISEGIFKKLQKLGTISRTDIIGRGKSRIANGDLVDILLINLKTLKIGQSEIKNVKAGVGGNGASILLGQSALKRFEPWHIDTKRGILSITSDSKRAKMYVSSAQGISRSEALMFVNHYLTIEKNRDIGALYSLYADKVDYLGKKNVLKRDILSQKEAYYRKWQHIDINMIKFISSKNIPHHPERTEVKYSTMFKLRNNSAQKGKSGQAMNTMVLEKRENTIRIISENVKILSRHSY</sequence>
<evidence type="ECO:0008006" key="4">
    <source>
        <dbReference type="Google" id="ProtNLM"/>
    </source>
</evidence>
<feature type="signal peptide" evidence="1">
    <location>
        <begin position="1"/>
        <end position="17"/>
    </location>
</feature>
<dbReference type="SUPFAM" id="SSF50630">
    <property type="entry name" value="Acid proteases"/>
    <property type="match status" value="1"/>
</dbReference>
<keyword evidence="3" id="KW-1185">Reference proteome</keyword>
<evidence type="ECO:0000313" key="3">
    <source>
        <dbReference type="Proteomes" id="UP000075359"/>
    </source>
</evidence>
<dbReference type="AlphaFoldDB" id="A0A151CFZ8"/>
<dbReference type="OrthoDB" id="185963at2"/>
<comment type="caution">
    <text evidence="2">The sequence shown here is derived from an EMBL/GenBank/DDBJ whole genome shotgun (WGS) entry which is preliminary data.</text>
</comment>
<dbReference type="InterPro" id="IPR021109">
    <property type="entry name" value="Peptidase_aspartic_dom_sf"/>
</dbReference>
<feature type="chain" id="PRO_5007578456" description="Peptidase A2 domain-containing protein" evidence="1">
    <location>
        <begin position="18"/>
        <end position="289"/>
    </location>
</feature>
<dbReference type="Pfam" id="PF13975">
    <property type="entry name" value="gag-asp_proteas"/>
    <property type="match status" value="1"/>
</dbReference>
<name>A0A151CFZ8_9BACT</name>
<evidence type="ECO:0000256" key="1">
    <source>
        <dbReference type="SAM" id="SignalP"/>
    </source>
</evidence>
<reference evidence="2 3" key="1">
    <citation type="submission" date="2015-11" db="EMBL/GenBank/DDBJ databases">
        <title>Draft genome of Sulfurovum riftiae 1812E, a member of the Epsilonproteobacteria isolated from the tube of the deep-sea hydrothermal vent tubewom Riftia pachyptila.</title>
        <authorList>
            <person name="Vetriani C."/>
            <person name="Giovannelli D."/>
        </authorList>
    </citation>
    <scope>NUCLEOTIDE SEQUENCE [LARGE SCALE GENOMIC DNA]</scope>
    <source>
        <strain evidence="2 3">1812E</strain>
    </source>
</reference>
<dbReference type="Proteomes" id="UP000075359">
    <property type="component" value="Unassembled WGS sequence"/>
</dbReference>
<dbReference type="CDD" id="cd05483">
    <property type="entry name" value="retropepsin_like_bacteria"/>
    <property type="match status" value="1"/>
</dbReference>
<evidence type="ECO:0000313" key="2">
    <source>
        <dbReference type="EMBL" id="KYJ86446.1"/>
    </source>
</evidence>
<organism evidence="2 3">
    <name type="scientific">Sulfurovum riftiae</name>
    <dbReference type="NCBI Taxonomy" id="1630136"/>
    <lineage>
        <taxon>Bacteria</taxon>
        <taxon>Pseudomonadati</taxon>
        <taxon>Campylobacterota</taxon>
        <taxon>Epsilonproteobacteria</taxon>
        <taxon>Campylobacterales</taxon>
        <taxon>Sulfurovaceae</taxon>
        <taxon>Sulfurovum</taxon>
    </lineage>
</organism>
<dbReference type="InterPro" id="IPR034122">
    <property type="entry name" value="Retropepsin-like_bacterial"/>
</dbReference>
<protein>
    <recommendedName>
        <fullName evidence="4">Peptidase A2 domain-containing protein</fullName>
    </recommendedName>
</protein>
<dbReference type="STRING" id="1630136.AS592_06465"/>
<accession>A0A151CFZ8</accession>
<dbReference type="RefSeq" id="WP_067330636.1">
    <property type="nucleotide sequence ID" value="NZ_LNKT01000023.1"/>
</dbReference>
<keyword evidence="1" id="KW-0732">Signal</keyword>
<proteinExistence type="predicted"/>